<sequence>MSLPALPDIFGNYVLGDFNEVVSPPAIDWLPQTPGWYLVAAALLVILGRRLARRARHWYHNRYRSEALRRLRAAENAENAVVEINRLLKLAAMEAFSREQVASLSGTAWTGFLNSQCDSPPFDEHECKLLEDTVYRTASVEADARSRLLRASLDWVTQHKNRFDD</sequence>
<keyword evidence="1" id="KW-0472">Membrane</keyword>
<keyword evidence="1" id="KW-0812">Transmembrane</keyword>
<gene>
    <name evidence="2" type="ORF">F0M18_09565</name>
</gene>
<dbReference type="EMBL" id="VTUX01000004">
    <property type="protein sequence ID" value="KAA1191774.1"/>
    <property type="molecule type" value="Genomic_DNA"/>
</dbReference>
<organism evidence="2 3">
    <name type="scientific">Pseudohalioglobus sediminis</name>
    <dbReference type="NCBI Taxonomy" id="2606449"/>
    <lineage>
        <taxon>Bacteria</taxon>
        <taxon>Pseudomonadati</taxon>
        <taxon>Pseudomonadota</taxon>
        <taxon>Gammaproteobacteria</taxon>
        <taxon>Cellvibrionales</taxon>
        <taxon>Halieaceae</taxon>
        <taxon>Pseudohalioglobus</taxon>
    </lineage>
</organism>
<proteinExistence type="predicted"/>
<keyword evidence="1" id="KW-1133">Transmembrane helix</keyword>
<dbReference type="RefSeq" id="WP_149611209.1">
    <property type="nucleotide sequence ID" value="NZ_VTUX01000004.1"/>
</dbReference>
<feature type="transmembrane region" description="Helical" evidence="1">
    <location>
        <begin position="35"/>
        <end position="52"/>
    </location>
</feature>
<evidence type="ECO:0000313" key="3">
    <source>
        <dbReference type="Proteomes" id="UP000323708"/>
    </source>
</evidence>
<evidence type="ECO:0000313" key="2">
    <source>
        <dbReference type="EMBL" id="KAA1191774.1"/>
    </source>
</evidence>
<dbReference type="Pfam" id="PF14316">
    <property type="entry name" value="DUF4381"/>
    <property type="match status" value="1"/>
</dbReference>
<dbReference type="InterPro" id="IPR025489">
    <property type="entry name" value="DUF4381"/>
</dbReference>
<accession>A0A5B0WXG0</accession>
<keyword evidence="3" id="KW-1185">Reference proteome</keyword>
<name>A0A5B0WXG0_9GAMM</name>
<dbReference type="AlphaFoldDB" id="A0A5B0WXG0"/>
<protein>
    <submittedName>
        <fullName evidence="2">DUF4381 domain-containing protein</fullName>
    </submittedName>
</protein>
<comment type="caution">
    <text evidence="2">The sequence shown here is derived from an EMBL/GenBank/DDBJ whole genome shotgun (WGS) entry which is preliminary data.</text>
</comment>
<reference evidence="2 3" key="1">
    <citation type="submission" date="2019-09" db="EMBL/GenBank/DDBJ databases">
        <authorList>
            <person name="Chen X.-Y."/>
        </authorList>
    </citation>
    <scope>NUCLEOTIDE SEQUENCE [LARGE SCALE GENOMIC DNA]</scope>
    <source>
        <strain evidence="2 3">NY5</strain>
    </source>
</reference>
<evidence type="ECO:0000256" key="1">
    <source>
        <dbReference type="SAM" id="Phobius"/>
    </source>
</evidence>
<dbReference type="Proteomes" id="UP000323708">
    <property type="component" value="Unassembled WGS sequence"/>
</dbReference>